<dbReference type="Pfam" id="PF00085">
    <property type="entry name" value="Thioredoxin"/>
    <property type="match status" value="1"/>
</dbReference>
<protein>
    <recommendedName>
        <fullName evidence="2">Thioredoxin domain-containing protein</fullName>
    </recommendedName>
</protein>
<dbReference type="Gene3D" id="3.40.30.10">
    <property type="entry name" value="Glutaredoxin"/>
    <property type="match status" value="1"/>
</dbReference>
<proteinExistence type="inferred from homology"/>
<sequence length="195" mass="23022">MIFSHSCNLNLSSIQRKTRQCRPVMASCQPSSNPHPDAIRRRKQHDLLVEKRRMEEASRKEKWWMKDMPSNMKVAESKEKLFSTIRDAIQPRVLVVIVYFSEECYTCKTFQPKLNQIALKNPSVLFLKVNGTDDQWKPLFEEMSVTKVPWFQFVKNGMVVKQMSANLNPEKLRELRDQIYFYNKQEDPEHATPNV</sequence>
<reference evidence="3" key="1">
    <citation type="submission" date="2021-01" db="EMBL/GenBank/DDBJ databases">
        <authorList>
            <person name="Corre E."/>
            <person name="Pelletier E."/>
            <person name="Niang G."/>
            <person name="Scheremetjew M."/>
            <person name="Finn R."/>
            <person name="Kale V."/>
            <person name="Holt S."/>
            <person name="Cochrane G."/>
            <person name="Meng A."/>
            <person name="Brown T."/>
            <person name="Cohen L."/>
        </authorList>
    </citation>
    <scope>NUCLEOTIDE SEQUENCE</scope>
    <source>
        <strain evidence="3">SAG 63-3</strain>
    </source>
</reference>
<dbReference type="PANTHER" id="PTHR43601">
    <property type="entry name" value="THIOREDOXIN, MITOCHONDRIAL"/>
    <property type="match status" value="1"/>
</dbReference>
<dbReference type="GO" id="GO:0045454">
    <property type="term" value="P:cell redox homeostasis"/>
    <property type="evidence" value="ECO:0007669"/>
    <property type="project" value="TreeGrafter"/>
</dbReference>
<evidence type="ECO:0000259" key="2">
    <source>
        <dbReference type="Pfam" id="PF00085"/>
    </source>
</evidence>
<comment type="similarity">
    <text evidence="1">Belongs to the thioredoxin family.</text>
</comment>
<organism evidence="3">
    <name type="scientific">Polytomella parva</name>
    <dbReference type="NCBI Taxonomy" id="51329"/>
    <lineage>
        <taxon>Eukaryota</taxon>
        <taxon>Viridiplantae</taxon>
        <taxon>Chlorophyta</taxon>
        <taxon>core chlorophytes</taxon>
        <taxon>Chlorophyceae</taxon>
        <taxon>CS clade</taxon>
        <taxon>Chlamydomonadales</taxon>
        <taxon>Chlamydomonadaceae</taxon>
        <taxon>Polytomella</taxon>
    </lineage>
</organism>
<evidence type="ECO:0000313" key="3">
    <source>
        <dbReference type="EMBL" id="CAD8765265.1"/>
    </source>
</evidence>
<dbReference type="AlphaFoldDB" id="A0A7S0YA48"/>
<evidence type="ECO:0000256" key="1">
    <source>
        <dbReference type="ARBA" id="ARBA00008987"/>
    </source>
</evidence>
<dbReference type="CDD" id="cd02947">
    <property type="entry name" value="TRX_family"/>
    <property type="match status" value="1"/>
</dbReference>
<gene>
    <name evidence="3" type="ORF">PPAR00522_LOCUS1650</name>
</gene>
<dbReference type="InterPro" id="IPR013766">
    <property type="entry name" value="Thioredoxin_domain"/>
</dbReference>
<accession>A0A7S0YA48</accession>
<dbReference type="EMBL" id="HBFM01002869">
    <property type="protein sequence ID" value="CAD8765265.1"/>
    <property type="molecule type" value="Transcribed_RNA"/>
</dbReference>
<dbReference type="SUPFAM" id="SSF52833">
    <property type="entry name" value="Thioredoxin-like"/>
    <property type="match status" value="1"/>
</dbReference>
<dbReference type="InterPro" id="IPR036249">
    <property type="entry name" value="Thioredoxin-like_sf"/>
</dbReference>
<dbReference type="PANTHER" id="PTHR43601:SF32">
    <property type="entry name" value="THIOREDOXIN-LIKE 2-2, CHLOROPLASTIC"/>
    <property type="match status" value="1"/>
</dbReference>
<feature type="domain" description="Thioredoxin" evidence="2">
    <location>
        <begin position="90"/>
        <end position="174"/>
    </location>
</feature>
<name>A0A7S0YA48_9CHLO</name>